<dbReference type="InterPro" id="IPR024078">
    <property type="entry name" value="LmbE-like_dom_sf"/>
</dbReference>
<evidence type="ECO:0000313" key="2">
    <source>
        <dbReference type="EMBL" id="UZD55066.1"/>
    </source>
</evidence>
<gene>
    <name evidence="2" type="ORF">OMP39_00255</name>
</gene>
<organism evidence="2 3">
    <name type="scientific">Caldimonas aquatica</name>
    <dbReference type="NCBI Taxonomy" id="376175"/>
    <lineage>
        <taxon>Bacteria</taxon>
        <taxon>Pseudomonadati</taxon>
        <taxon>Pseudomonadota</taxon>
        <taxon>Betaproteobacteria</taxon>
        <taxon>Burkholderiales</taxon>
        <taxon>Sphaerotilaceae</taxon>
        <taxon>Caldimonas</taxon>
    </lineage>
</organism>
<evidence type="ECO:0000313" key="3">
    <source>
        <dbReference type="Proteomes" id="UP001163266"/>
    </source>
</evidence>
<dbReference type="InterPro" id="IPR003737">
    <property type="entry name" value="GlcNAc_PI_deacetylase-related"/>
</dbReference>
<dbReference type="SUPFAM" id="SSF102588">
    <property type="entry name" value="LmbE-like"/>
    <property type="match status" value="1"/>
</dbReference>
<protein>
    <submittedName>
        <fullName evidence="2">PIG-L family deacetylase</fullName>
    </submittedName>
</protein>
<reference evidence="2" key="1">
    <citation type="submission" date="2022-10" db="EMBL/GenBank/DDBJ databases">
        <title>Complete genome sequence of Schlegelella aquatica LMG 23380.</title>
        <authorList>
            <person name="Musilova J."/>
            <person name="Kourilova X."/>
            <person name="Bezdicek M."/>
            <person name="Hermankova K."/>
            <person name="Obruca S."/>
            <person name="Sedlar K."/>
        </authorList>
    </citation>
    <scope>NUCLEOTIDE SEQUENCE</scope>
    <source>
        <strain evidence="2">LMG 23380</strain>
    </source>
</reference>
<dbReference type="RefSeq" id="WP_264892824.1">
    <property type="nucleotide sequence ID" value="NZ_CP110257.1"/>
</dbReference>
<sequence length="259" mass="27391">MLSLRYLVISPHLDDGVFGCGQLLAAHPGSTVLTVFAGVPEAAPAPEWDRRCGFTSAQAAMAARREEDRRALTQLAARPLWLSFLDSQYGRPPSRAALCDALRGAMQALAPGAFAPQGRPPALAEDAAPLAVLVPMGLFHSDHELVHEAALAVLKEPGAPPALAYEDALYRRKPGLLQRRLAALAAAGWCATPATLGPLGAPADKRRAVEAYASQLRAFGPGGWSDALEPERYWQLTPPPATPRSGARETADDLALATP</sequence>
<dbReference type="EMBL" id="CP110257">
    <property type="protein sequence ID" value="UZD55066.1"/>
    <property type="molecule type" value="Genomic_DNA"/>
</dbReference>
<keyword evidence="3" id="KW-1185">Reference proteome</keyword>
<name>A0ABY6MSS8_9BURK</name>
<dbReference type="Proteomes" id="UP001163266">
    <property type="component" value="Chromosome"/>
</dbReference>
<evidence type="ECO:0000256" key="1">
    <source>
        <dbReference type="SAM" id="MobiDB-lite"/>
    </source>
</evidence>
<dbReference type="Pfam" id="PF02585">
    <property type="entry name" value="PIG-L"/>
    <property type="match status" value="1"/>
</dbReference>
<proteinExistence type="predicted"/>
<dbReference type="Gene3D" id="3.40.50.10320">
    <property type="entry name" value="LmbE-like"/>
    <property type="match status" value="1"/>
</dbReference>
<accession>A0ABY6MSS8</accession>
<feature type="region of interest" description="Disordered" evidence="1">
    <location>
        <begin position="234"/>
        <end position="259"/>
    </location>
</feature>